<reference evidence="1 2" key="1">
    <citation type="journal article" date="2023" name="Commun. Biol.">
        <title>Genome analysis of Parmales, the sister group of diatoms, reveals the evolutionary specialization of diatoms from phago-mixotrophs to photoautotrophs.</title>
        <authorList>
            <person name="Ban H."/>
            <person name="Sato S."/>
            <person name="Yoshikawa S."/>
            <person name="Yamada K."/>
            <person name="Nakamura Y."/>
            <person name="Ichinomiya M."/>
            <person name="Sato N."/>
            <person name="Blanc-Mathieu R."/>
            <person name="Endo H."/>
            <person name="Kuwata A."/>
            <person name="Ogata H."/>
        </authorList>
    </citation>
    <scope>NUCLEOTIDE SEQUENCE [LARGE SCALE GENOMIC DNA]</scope>
</reference>
<dbReference type="InterPro" id="IPR036188">
    <property type="entry name" value="FAD/NAD-bd_sf"/>
</dbReference>
<proteinExistence type="predicted"/>
<dbReference type="EMBL" id="BRYB01002322">
    <property type="protein sequence ID" value="GMI43021.1"/>
    <property type="molecule type" value="Genomic_DNA"/>
</dbReference>
<accession>A0ABQ6N8V4</accession>
<dbReference type="PANTHER" id="PTHR43734:SF4">
    <property type="entry name" value="AMINE OXIDASE DOMAIN-CONTAINING PROTEIN"/>
    <property type="match status" value="1"/>
</dbReference>
<dbReference type="Gene3D" id="2.60.120.620">
    <property type="entry name" value="q2cbj1_9rhob like domain"/>
    <property type="match status" value="1"/>
</dbReference>
<comment type="caution">
    <text evidence="1">The sequence shown here is derived from an EMBL/GenBank/DDBJ whole genome shotgun (WGS) entry which is preliminary data.</text>
</comment>
<dbReference type="SUPFAM" id="SSF51905">
    <property type="entry name" value="FAD/NAD(P)-binding domain"/>
    <property type="match status" value="1"/>
</dbReference>
<keyword evidence="2" id="KW-1185">Reference proteome</keyword>
<name>A0ABQ6N8V4_9STRA</name>
<evidence type="ECO:0000313" key="1">
    <source>
        <dbReference type="EMBL" id="GMI43021.1"/>
    </source>
</evidence>
<dbReference type="Proteomes" id="UP001165060">
    <property type="component" value="Unassembled WGS sequence"/>
</dbReference>
<evidence type="ECO:0000313" key="2">
    <source>
        <dbReference type="Proteomes" id="UP001165060"/>
    </source>
</evidence>
<dbReference type="Gene3D" id="3.50.50.60">
    <property type="entry name" value="FAD/NAD(P)-binding domain"/>
    <property type="match status" value="1"/>
</dbReference>
<evidence type="ECO:0008006" key="3">
    <source>
        <dbReference type="Google" id="ProtNLM"/>
    </source>
</evidence>
<protein>
    <recommendedName>
        <fullName evidence="3">Amine oxidase domain-containing protein</fullName>
    </recommendedName>
</protein>
<organism evidence="1 2">
    <name type="scientific">Tetraparma gracilis</name>
    <dbReference type="NCBI Taxonomy" id="2962635"/>
    <lineage>
        <taxon>Eukaryota</taxon>
        <taxon>Sar</taxon>
        <taxon>Stramenopiles</taxon>
        <taxon>Ochrophyta</taxon>
        <taxon>Bolidophyceae</taxon>
        <taxon>Parmales</taxon>
        <taxon>Triparmaceae</taxon>
        <taxon>Tetraparma</taxon>
    </lineage>
</organism>
<dbReference type="Pfam" id="PF13450">
    <property type="entry name" value="NAD_binding_8"/>
    <property type="match status" value="1"/>
</dbReference>
<gene>
    <name evidence="1" type="ORF">TeGR_g12992</name>
</gene>
<dbReference type="SUPFAM" id="SSF51197">
    <property type="entry name" value="Clavaminate synthase-like"/>
    <property type="match status" value="1"/>
</dbReference>
<sequence>MESPPMESVSTLIVGSGPTGLGAASRFHQHSLRGLPHDYLLVDSAAGPGGLACTDRTGEGFLFDLGGHVIFSHFRYFDELLSFACGGEGSWNTHERVSYVWMKGRFVPYPFQNNISCLDPADQIKCLTGLVEATALSAASPAKPANFDEWIDRVMGPGINDIFMRPYNFKVWAYPTSEMQCGWLGERVATADVGKAVANVINNTVQGGWGPNAVFRFPKEGGTGGIWKSVAGRCVPGERQRYGLTMVGVDLEEKVATFRDGGGGEKKIKYEQLLSTAPLDSLMNMIAPSPSPPADWSSLASSLHYSSSHIVGIGIRGVNPHDLKCWLYYPEDNCPFYRCTVFSHYAEANCPPADALLPTLRTAGGGGGSDKAEPGPYWSLMLEVSESKAHKPVDLDKVVQDCVAGCVNVSLMEPGAEIVSLYHRRLEHGYPTPHVDRDATLAEALPKLKEKGVWSRGRFGNYKYEVANQDHSCMIGVEAADNILFGAREFTLNYCSLVNERGNKYMDMGYDIEGAADVSAGSLLPPTQRAITAALDVAGVCVVRGGVHSQEELQVLDELMYGELERQKRAAAERGLHRAPWNLGEWLAEWTRQAEEEGLLQQPSLMDNDRELWAAPDLGRDAEQTRADPMHVFQFSDGVSISVGRMDMPGFLNFTAFQRPPFYNRTDLVDICNVYNAGAAAPCETITAGALWNFPGSTSALWHRDSGEGEVTGTLTVAVATRQLPPDVGWIKFQPLTHDGGEFGHLDKQTGAAPGYLEPAEVVLALDKGDMIIFGDSTKHTVTPNPTNVERGIAYMLYGLQSWDETYDWHRQDTLVSAAERALDPNWKSVPHDRYQIEGAPRRTVRGEWLHPKPSTMVCDETGEIFNVADGWGEDEIRWEWEDDENEGKGGWVAFVASE</sequence>
<dbReference type="PANTHER" id="PTHR43734">
    <property type="entry name" value="PHYTOENE DESATURASE"/>
    <property type="match status" value="1"/>
</dbReference>